<dbReference type="EMBL" id="FNJR01000003">
    <property type="protein sequence ID" value="SDP31598.1"/>
    <property type="molecule type" value="Genomic_DNA"/>
</dbReference>
<name>A0A1H0RRI1_9ACTN</name>
<evidence type="ECO:0000259" key="5">
    <source>
        <dbReference type="PROSITE" id="PS50977"/>
    </source>
</evidence>
<keyword evidence="7" id="KW-1185">Reference proteome</keyword>
<dbReference type="STRING" id="405564.SAMN04487905_103182"/>
<dbReference type="GO" id="GO:0003700">
    <property type="term" value="F:DNA-binding transcription factor activity"/>
    <property type="evidence" value="ECO:0007669"/>
    <property type="project" value="TreeGrafter"/>
</dbReference>
<dbReference type="Pfam" id="PF21935">
    <property type="entry name" value="TetR_C_45"/>
    <property type="match status" value="1"/>
</dbReference>
<protein>
    <submittedName>
        <fullName evidence="6">Transcriptional regulator, TetR family</fullName>
    </submittedName>
</protein>
<dbReference type="GO" id="GO:0000976">
    <property type="term" value="F:transcription cis-regulatory region binding"/>
    <property type="evidence" value="ECO:0007669"/>
    <property type="project" value="TreeGrafter"/>
</dbReference>
<dbReference type="SUPFAM" id="SSF48498">
    <property type="entry name" value="Tetracyclin repressor-like, C-terminal domain"/>
    <property type="match status" value="1"/>
</dbReference>
<evidence type="ECO:0000256" key="4">
    <source>
        <dbReference type="PROSITE-ProRule" id="PRU00335"/>
    </source>
</evidence>
<dbReference type="PANTHER" id="PTHR30055">
    <property type="entry name" value="HTH-TYPE TRANSCRIPTIONAL REGULATOR RUTR"/>
    <property type="match status" value="1"/>
</dbReference>
<accession>A0A1H0RRI1</accession>
<dbReference type="Proteomes" id="UP000199497">
    <property type="component" value="Unassembled WGS sequence"/>
</dbReference>
<keyword evidence="1" id="KW-0805">Transcription regulation</keyword>
<feature type="domain" description="HTH tetR-type" evidence="5">
    <location>
        <begin position="35"/>
        <end position="95"/>
    </location>
</feature>
<keyword evidence="3" id="KW-0804">Transcription</keyword>
<dbReference type="InterPro" id="IPR050109">
    <property type="entry name" value="HTH-type_TetR-like_transc_reg"/>
</dbReference>
<reference evidence="7" key="1">
    <citation type="submission" date="2016-10" db="EMBL/GenBank/DDBJ databases">
        <authorList>
            <person name="Varghese N."/>
            <person name="Submissions S."/>
        </authorList>
    </citation>
    <scope>NUCLEOTIDE SEQUENCE [LARGE SCALE GENOMIC DNA]</scope>
    <source>
        <strain evidence="7">DSM 46732</strain>
    </source>
</reference>
<evidence type="ECO:0000256" key="2">
    <source>
        <dbReference type="ARBA" id="ARBA00023125"/>
    </source>
</evidence>
<dbReference type="Gene3D" id="1.10.357.10">
    <property type="entry name" value="Tetracycline Repressor, domain 2"/>
    <property type="match status" value="1"/>
</dbReference>
<dbReference type="InterPro" id="IPR009057">
    <property type="entry name" value="Homeodomain-like_sf"/>
</dbReference>
<dbReference type="SUPFAM" id="SSF46689">
    <property type="entry name" value="Homeodomain-like"/>
    <property type="match status" value="1"/>
</dbReference>
<feature type="DNA-binding region" description="H-T-H motif" evidence="4">
    <location>
        <begin position="58"/>
        <end position="77"/>
    </location>
</feature>
<evidence type="ECO:0000256" key="1">
    <source>
        <dbReference type="ARBA" id="ARBA00023015"/>
    </source>
</evidence>
<dbReference type="PANTHER" id="PTHR30055:SF234">
    <property type="entry name" value="HTH-TYPE TRANSCRIPTIONAL REGULATOR BETI"/>
    <property type="match status" value="1"/>
</dbReference>
<dbReference type="PRINTS" id="PR00455">
    <property type="entry name" value="HTHTETR"/>
</dbReference>
<dbReference type="InterPro" id="IPR023772">
    <property type="entry name" value="DNA-bd_HTH_TetR-type_CS"/>
</dbReference>
<dbReference type="InterPro" id="IPR036271">
    <property type="entry name" value="Tet_transcr_reg_TetR-rel_C_sf"/>
</dbReference>
<sequence length="252" mass="27437">MSEEVFPKKRIRCGGDAGVRGIVMEEILVKQERAVRTRALVLRAGAEVIAARGYEGATISEILEHAGVTKGAMYFHFPSKQALAEAVIEEQTSISTVPATMSRLQDAVDLSQRVARSLQRDPLLQAGTRIAVETGFGDEPIVPYRQWTDVFRSLFAFAQEAGEVLPTVSAQETAETFVSSYLGVQLFSQAATNREDVCERVAALWRHLLPGIATPGVLARIDPYGSGDHDDELDTVPEYDMAQHGTTDVASS</sequence>
<dbReference type="InterPro" id="IPR047923">
    <property type="entry name" value="ArpA-like"/>
</dbReference>
<evidence type="ECO:0000256" key="3">
    <source>
        <dbReference type="ARBA" id="ARBA00023163"/>
    </source>
</evidence>
<dbReference type="PROSITE" id="PS01081">
    <property type="entry name" value="HTH_TETR_1"/>
    <property type="match status" value="1"/>
</dbReference>
<dbReference type="NCBIfam" id="NF041196">
    <property type="entry name" value="ScbR_bind_reg"/>
    <property type="match status" value="1"/>
</dbReference>
<proteinExistence type="predicted"/>
<organism evidence="6 7">
    <name type="scientific">Actinopolyspora xinjiangensis</name>
    <dbReference type="NCBI Taxonomy" id="405564"/>
    <lineage>
        <taxon>Bacteria</taxon>
        <taxon>Bacillati</taxon>
        <taxon>Actinomycetota</taxon>
        <taxon>Actinomycetes</taxon>
        <taxon>Actinopolysporales</taxon>
        <taxon>Actinopolysporaceae</taxon>
        <taxon>Actinopolyspora</taxon>
    </lineage>
</organism>
<dbReference type="PROSITE" id="PS50977">
    <property type="entry name" value="HTH_TETR_2"/>
    <property type="match status" value="1"/>
</dbReference>
<evidence type="ECO:0000313" key="7">
    <source>
        <dbReference type="Proteomes" id="UP000199497"/>
    </source>
</evidence>
<keyword evidence="2 4" id="KW-0238">DNA-binding</keyword>
<dbReference type="AlphaFoldDB" id="A0A1H0RRI1"/>
<evidence type="ECO:0000313" key="6">
    <source>
        <dbReference type="EMBL" id="SDP31598.1"/>
    </source>
</evidence>
<dbReference type="Pfam" id="PF00440">
    <property type="entry name" value="TetR_N"/>
    <property type="match status" value="1"/>
</dbReference>
<dbReference type="InterPro" id="IPR001647">
    <property type="entry name" value="HTH_TetR"/>
</dbReference>
<dbReference type="InterPro" id="IPR054126">
    <property type="entry name" value="CprB_TetR_C"/>
</dbReference>
<gene>
    <name evidence="6" type="ORF">SAMN04487905_103182</name>
</gene>